<dbReference type="AlphaFoldDB" id="A0A1J1IGZ4"/>
<sequence>MTCHFCYELVKTHYSHDWIAGFLFLITLGKLHSKNCMSSSKLCHERNRKLLQAMSLYHFQRALSNMTIDFNAVKTSDSVIVLVVE</sequence>
<proteinExistence type="predicted"/>
<evidence type="ECO:0000313" key="1">
    <source>
        <dbReference type="EMBL" id="CRK99535.1"/>
    </source>
</evidence>
<protein>
    <submittedName>
        <fullName evidence="1">CLUMA_CG012854, isoform A</fullName>
    </submittedName>
</protein>
<organism evidence="1 2">
    <name type="scientific">Clunio marinus</name>
    <dbReference type="NCBI Taxonomy" id="568069"/>
    <lineage>
        <taxon>Eukaryota</taxon>
        <taxon>Metazoa</taxon>
        <taxon>Ecdysozoa</taxon>
        <taxon>Arthropoda</taxon>
        <taxon>Hexapoda</taxon>
        <taxon>Insecta</taxon>
        <taxon>Pterygota</taxon>
        <taxon>Neoptera</taxon>
        <taxon>Endopterygota</taxon>
        <taxon>Diptera</taxon>
        <taxon>Nematocera</taxon>
        <taxon>Chironomoidea</taxon>
        <taxon>Chironomidae</taxon>
        <taxon>Clunio</taxon>
    </lineage>
</organism>
<reference evidence="1 2" key="1">
    <citation type="submission" date="2015-04" db="EMBL/GenBank/DDBJ databases">
        <authorList>
            <person name="Syromyatnikov M.Y."/>
            <person name="Popov V.N."/>
        </authorList>
    </citation>
    <scope>NUCLEOTIDE SEQUENCE [LARGE SCALE GENOMIC DNA]</scope>
</reference>
<gene>
    <name evidence="1" type="ORF">CLUMA_CG012854</name>
</gene>
<dbReference type="Proteomes" id="UP000183832">
    <property type="component" value="Unassembled WGS sequence"/>
</dbReference>
<name>A0A1J1IGZ4_9DIPT</name>
<dbReference type="EMBL" id="CVRI01000051">
    <property type="protein sequence ID" value="CRK99535.1"/>
    <property type="molecule type" value="Genomic_DNA"/>
</dbReference>
<evidence type="ECO:0000313" key="2">
    <source>
        <dbReference type="Proteomes" id="UP000183832"/>
    </source>
</evidence>
<accession>A0A1J1IGZ4</accession>
<keyword evidence="2" id="KW-1185">Reference proteome</keyword>